<reference evidence="3" key="2">
    <citation type="submission" date="2020-11" db="EMBL/GenBank/DDBJ databases">
        <authorList>
            <person name="Hu X."/>
        </authorList>
    </citation>
    <scope>NUCLEOTIDE SEQUENCE</scope>
    <source>
        <tissue evidence="3">Hemolymph</tissue>
    </source>
</reference>
<dbReference type="InterPro" id="IPR000157">
    <property type="entry name" value="TIR_dom"/>
</dbReference>
<dbReference type="Gene3D" id="3.40.50.12100">
    <property type="entry name" value="Stimulator of interferon genes protein"/>
    <property type="match status" value="2"/>
</dbReference>
<dbReference type="InterPro" id="IPR055432">
    <property type="entry name" value="STING_LBD"/>
</dbReference>
<name>A0A7U0FWW1_MYTCO</name>
<dbReference type="Pfam" id="PF13676">
    <property type="entry name" value="TIR_2"/>
    <property type="match status" value="2"/>
</dbReference>
<dbReference type="GO" id="GO:0000045">
    <property type="term" value="P:autophagosome assembly"/>
    <property type="evidence" value="ECO:0007669"/>
    <property type="project" value="TreeGrafter"/>
</dbReference>
<dbReference type="AlphaFoldDB" id="A0A7U0FWW1"/>
<dbReference type="GO" id="GO:0032481">
    <property type="term" value="P:positive regulation of type I interferon production"/>
    <property type="evidence" value="ECO:0007669"/>
    <property type="project" value="InterPro"/>
</dbReference>
<evidence type="ECO:0000313" key="2">
    <source>
        <dbReference type="EMBL" id="QQV73927.1"/>
    </source>
</evidence>
<gene>
    <name evidence="3" type="primary">STING-3</name>
</gene>
<reference evidence="2" key="1">
    <citation type="submission" date="2020-02" db="EMBL/GenBank/DDBJ databases">
        <authorList>
            <person name="Hu X."/>
            <person name="Yuan Z."/>
            <person name="Cheng J."/>
            <person name="Geng P."/>
        </authorList>
    </citation>
    <scope>NUCLEOTIDE SEQUENCE</scope>
    <source>
        <tissue evidence="2">Whole body</tissue>
    </source>
</reference>
<dbReference type="PANTHER" id="PTHR34339:SF1">
    <property type="entry name" value="STIMULATOR OF INTERFERON GENES PROTEIN"/>
    <property type="match status" value="1"/>
</dbReference>
<dbReference type="GO" id="GO:0035438">
    <property type="term" value="F:cyclic-di-GMP binding"/>
    <property type="evidence" value="ECO:0007669"/>
    <property type="project" value="TreeGrafter"/>
</dbReference>
<dbReference type="InterPro" id="IPR035897">
    <property type="entry name" value="Toll_tir_struct_dom_sf"/>
</dbReference>
<dbReference type="GO" id="GO:0061709">
    <property type="term" value="P:reticulophagy"/>
    <property type="evidence" value="ECO:0007669"/>
    <property type="project" value="TreeGrafter"/>
</dbReference>
<dbReference type="InterPro" id="IPR029158">
    <property type="entry name" value="STING"/>
</dbReference>
<dbReference type="Gene3D" id="3.40.50.10140">
    <property type="entry name" value="Toll/interleukin-1 receptor homology (TIR) domain"/>
    <property type="match status" value="2"/>
</dbReference>
<dbReference type="PROSITE" id="PS50104">
    <property type="entry name" value="TIR"/>
    <property type="match status" value="1"/>
</dbReference>
<accession>A0A7U0FWW1</accession>
<protein>
    <submittedName>
        <fullName evidence="3">Stimulator of interferon genes protein</fullName>
    </submittedName>
    <submittedName>
        <fullName evidence="2">Stimulator of interferon protein</fullName>
    </submittedName>
</protein>
<dbReference type="EMBL" id="MT123000">
    <property type="protein sequence ID" value="QQV73927.1"/>
    <property type="molecule type" value="mRNA"/>
</dbReference>
<proteinExistence type="evidence at transcript level"/>
<evidence type="ECO:0000313" key="3">
    <source>
        <dbReference type="EMBL" id="UVU19209.1"/>
    </source>
</evidence>
<organism evidence="2">
    <name type="scientific">Mytilus coruscus</name>
    <name type="common">Sea mussel</name>
    <dbReference type="NCBI Taxonomy" id="42192"/>
    <lineage>
        <taxon>Eukaryota</taxon>
        <taxon>Metazoa</taxon>
        <taxon>Spiralia</taxon>
        <taxon>Lophotrochozoa</taxon>
        <taxon>Mollusca</taxon>
        <taxon>Bivalvia</taxon>
        <taxon>Autobranchia</taxon>
        <taxon>Pteriomorphia</taxon>
        <taxon>Mytilida</taxon>
        <taxon>Mytiloidea</taxon>
        <taxon>Mytilidae</taxon>
        <taxon>Mytilinae</taxon>
        <taxon>Mytilus</taxon>
    </lineage>
</organism>
<dbReference type="GO" id="GO:0005776">
    <property type="term" value="C:autophagosome"/>
    <property type="evidence" value="ECO:0007669"/>
    <property type="project" value="TreeGrafter"/>
</dbReference>
<dbReference type="SMART" id="SM00255">
    <property type="entry name" value="TIR"/>
    <property type="match status" value="1"/>
</dbReference>
<dbReference type="SMR" id="A0A7U0FWW1"/>
<dbReference type="Pfam" id="PF15009">
    <property type="entry name" value="STING_LBD"/>
    <property type="match status" value="2"/>
</dbReference>
<evidence type="ECO:0000259" key="1">
    <source>
        <dbReference type="PROSITE" id="PS50104"/>
    </source>
</evidence>
<dbReference type="GO" id="GO:0007165">
    <property type="term" value="P:signal transduction"/>
    <property type="evidence" value="ECO:0007669"/>
    <property type="project" value="InterPro"/>
</dbReference>
<dbReference type="GO" id="GO:0045087">
    <property type="term" value="P:innate immune response"/>
    <property type="evidence" value="ECO:0007669"/>
    <property type="project" value="TreeGrafter"/>
</dbReference>
<dbReference type="GO" id="GO:0005789">
    <property type="term" value="C:endoplasmic reticulum membrane"/>
    <property type="evidence" value="ECO:0007669"/>
    <property type="project" value="TreeGrafter"/>
</dbReference>
<dbReference type="EMBL" id="MW250378">
    <property type="protein sequence ID" value="UVU19209.1"/>
    <property type="molecule type" value="mRNA"/>
</dbReference>
<dbReference type="InterPro" id="IPR038623">
    <property type="entry name" value="STING_C_sf"/>
</dbReference>
<dbReference type="SUPFAM" id="SSF52200">
    <property type="entry name" value="Toll/Interleukin receptor TIR domain"/>
    <property type="match status" value="2"/>
</dbReference>
<dbReference type="GO" id="GO:0061507">
    <property type="term" value="F:2',3'-cyclic GMP-AMP binding"/>
    <property type="evidence" value="ECO:0007669"/>
    <property type="project" value="TreeGrafter"/>
</dbReference>
<feature type="domain" description="TIR" evidence="1">
    <location>
        <begin position="15"/>
        <end position="152"/>
    </location>
</feature>
<dbReference type="GO" id="GO:0002218">
    <property type="term" value="P:activation of innate immune response"/>
    <property type="evidence" value="ECO:0007669"/>
    <property type="project" value="InterPro"/>
</dbReference>
<dbReference type="PANTHER" id="PTHR34339">
    <property type="entry name" value="STIMULATOR OF INTERFERON GENES PROTEIN"/>
    <property type="match status" value="1"/>
</dbReference>
<dbReference type="Gene3D" id="1.20.5.5200">
    <property type="match status" value="2"/>
</dbReference>
<dbReference type="GO" id="GO:0016239">
    <property type="term" value="P:positive regulation of macroautophagy"/>
    <property type="evidence" value="ECO:0007669"/>
    <property type="project" value="TreeGrafter"/>
</dbReference>
<sequence>MEEDGSLDIEEETDGKLKVFISHSNEYEDRQTVSYEVVPKLEERNIKIYGQEQLIAGNYVVPAITKLIHKIDKTLLFISKNSLKSSWCSLELLISLEKSQRINRLAVVLLLYDIEKSELPRIAVLQEACKIHFTKESDDWVTEVVEGLNETKSIDDIMPAGNVAHGLVWSHYNGYQQYVLPVLKEKIKESEWYKNQPAEIQERISFKIYEMVPKSCTVKHDLPKEDSNIKEMATVGIRVVMRAGNTRNYDVKIYSVTDGIETFYCMCEYPNVIGTMKVMEDNHLARFSHTYPGGGEGGYTTAAPFTTDDKELQLDRFYYTMNSVLSHSETCRNTARVLRFDDENENTSEVLMKAVREDLLTVSEIKKLKKDNQNSSETEDESIYVACSQNVEDQEKAKKIVDFLKRKGITNIIEDNAFSPGLSYGQKLIAASEKCKWLIFLQTKPALKDKTLTFTVMAALHISIYRKRVKVISVVDRSEKLSIPESLRCVTYIPFDTDDNYLEDLHSIVSGEDIPMKTELMLPAGDVAYGLAWNYVTNYLIKVLPGKEYDNHVLNGIDEALKEKGISNGICPHKLYIVIPKSCSAGDVLKDKRKDTQRIIDFAKTAAVFPFGKKRPFSCNIYKVKAQNSSMEMGLYFVGQYAAPVACLEEMKTCNIAGVTSETMGSEAQRFYEIVTELMTNAVPDQAPYCEFIYFDDVADSLADIMEQKIRSGVSD</sequence>